<name>A0A6G0Y5N1_APHCR</name>
<dbReference type="EMBL" id="VUJU01006024">
    <property type="protein sequence ID" value="KAF0749640.1"/>
    <property type="molecule type" value="Genomic_DNA"/>
</dbReference>
<sequence>MIIDGVSNASTTTSHVSTFNISPRTNGKQMTLTALVSPKITVDLPTVAVDVSQWTHLEQVELADPTFYVPNKIDLLIGAEYSLDIMLDGKIQGPKGTPSLHNSIFELIVCGKLSKLHNELSMFKSVTCCTTTVESLVNRFWELEEVPRLTCMSEEDQQCEKHFVETFTRDSSGRYTGRLPFVKESSLVNNSYQLAVQRLKKVERSL</sequence>
<comment type="caution">
    <text evidence="1">The sequence shown here is derived from an EMBL/GenBank/DDBJ whole genome shotgun (WGS) entry which is preliminary data.</text>
</comment>
<dbReference type="PANTHER" id="PTHR47331">
    <property type="entry name" value="PHD-TYPE DOMAIN-CONTAINING PROTEIN"/>
    <property type="match status" value="1"/>
</dbReference>
<proteinExistence type="predicted"/>
<reference evidence="1 2" key="1">
    <citation type="submission" date="2019-08" db="EMBL/GenBank/DDBJ databases">
        <title>Whole genome of Aphis craccivora.</title>
        <authorList>
            <person name="Voronova N.V."/>
            <person name="Shulinski R.S."/>
            <person name="Bandarenka Y.V."/>
            <person name="Zhorov D.G."/>
            <person name="Warner D."/>
        </authorList>
    </citation>
    <scope>NUCLEOTIDE SEQUENCE [LARGE SCALE GENOMIC DNA]</scope>
    <source>
        <strain evidence="1">180601</strain>
        <tissue evidence="1">Whole Body</tissue>
    </source>
</reference>
<organism evidence="1 2">
    <name type="scientific">Aphis craccivora</name>
    <name type="common">Cowpea aphid</name>
    <dbReference type="NCBI Taxonomy" id="307492"/>
    <lineage>
        <taxon>Eukaryota</taxon>
        <taxon>Metazoa</taxon>
        <taxon>Ecdysozoa</taxon>
        <taxon>Arthropoda</taxon>
        <taxon>Hexapoda</taxon>
        <taxon>Insecta</taxon>
        <taxon>Pterygota</taxon>
        <taxon>Neoptera</taxon>
        <taxon>Paraneoptera</taxon>
        <taxon>Hemiptera</taxon>
        <taxon>Sternorrhyncha</taxon>
        <taxon>Aphidomorpha</taxon>
        <taxon>Aphidoidea</taxon>
        <taxon>Aphididae</taxon>
        <taxon>Aphidini</taxon>
        <taxon>Aphis</taxon>
        <taxon>Aphis</taxon>
    </lineage>
</organism>
<dbReference type="Proteomes" id="UP000478052">
    <property type="component" value="Unassembled WGS sequence"/>
</dbReference>
<evidence type="ECO:0000313" key="2">
    <source>
        <dbReference type="Proteomes" id="UP000478052"/>
    </source>
</evidence>
<gene>
    <name evidence="1" type="ORF">FWK35_00020469</name>
</gene>
<evidence type="ECO:0000313" key="1">
    <source>
        <dbReference type="EMBL" id="KAF0749640.1"/>
    </source>
</evidence>
<dbReference type="AlphaFoldDB" id="A0A6G0Y5N1"/>
<protein>
    <submittedName>
        <fullName evidence="1">Uncharacterized protein</fullName>
    </submittedName>
</protein>
<dbReference type="PANTHER" id="PTHR47331:SF1">
    <property type="entry name" value="GAG-LIKE PROTEIN"/>
    <property type="match status" value="1"/>
</dbReference>
<accession>A0A6G0Y5N1</accession>
<dbReference type="OrthoDB" id="6629212at2759"/>
<keyword evidence="2" id="KW-1185">Reference proteome</keyword>